<dbReference type="EMBL" id="CP001684">
    <property type="protein sequence ID" value="ACV23598.1"/>
    <property type="molecule type" value="Genomic_DNA"/>
</dbReference>
<keyword evidence="3" id="KW-1185">Reference proteome</keyword>
<dbReference type="RefSeq" id="WP_012799696.1">
    <property type="nucleotide sequence ID" value="NC_013165.1"/>
</dbReference>
<proteinExistence type="predicted"/>
<dbReference type="AlphaFoldDB" id="C7N2U0"/>
<sequence>MASSPEYLEFVLDLLRDVPDVTHKKMMGEYLLYSQRILFGGVYDDRFLLKSTASARGAFPQEQIPYDGARPMQLVDSEDSGRIAEVVADMLKELPKPKK</sequence>
<accession>C7N2U0</accession>
<organism evidence="2 3">
    <name type="scientific">Slackia heliotrinireducens (strain ATCC 29202 / DSM 20476 / NCTC 11029 / RHS 1)</name>
    <name type="common">Peptococcus heliotrinreducens</name>
    <dbReference type="NCBI Taxonomy" id="471855"/>
    <lineage>
        <taxon>Bacteria</taxon>
        <taxon>Bacillati</taxon>
        <taxon>Actinomycetota</taxon>
        <taxon>Coriobacteriia</taxon>
        <taxon>Eggerthellales</taxon>
        <taxon>Eggerthellaceae</taxon>
        <taxon>Slackia</taxon>
    </lineage>
</organism>
<gene>
    <name evidence="2" type="ordered locus">Shel_25930</name>
</gene>
<dbReference type="HOGENOM" id="CLU_151771_1_0_11"/>
<protein>
    <submittedName>
        <fullName evidence="2">Regulator of competence-specific genes</fullName>
    </submittedName>
</protein>
<evidence type="ECO:0000313" key="2">
    <source>
        <dbReference type="EMBL" id="ACV23598.1"/>
    </source>
</evidence>
<dbReference type="Gene3D" id="3.30.1460.30">
    <property type="entry name" value="YgaC/TfoX-N like chaperone"/>
    <property type="match status" value="1"/>
</dbReference>
<dbReference type="Pfam" id="PF04993">
    <property type="entry name" value="TfoX_N"/>
    <property type="match status" value="1"/>
</dbReference>
<dbReference type="STRING" id="471855.Shel_25930"/>
<reference evidence="2 3" key="1">
    <citation type="journal article" date="2009" name="Stand. Genomic Sci.">
        <title>Complete genome sequence of Slackia heliotrinireducens type strain (RHS 1).</title>
        <authorList>
            <person name="Pukall R."/>
            <person name="Lapidus A."/>
            <person name="Nolan M."/>
            <person name="Copeland A."/>
            <person name="Glavina Del Rio T."/>
            <person name="Lucas S."/>
            <person name="Chen F."/>
            <person name="Tice H."/>
            <person name="Cheng J.F."/>
            <person name="Chertkov O."/>
            <person name="Bruce D."/>
            <person name="Goodwin L."/>
            <person name="Kuske C."/>
            <person name="Brettin T."/>
            <person name="Detter J.C."/>
            <person name="Han C."/>
            <person name="Pitluck S."/>
            <person name="Pati A."/>
            <person name="Mavrommatis K."/>
            <person name="Ivanova N."/>
            <person name="Ovchinnikova G."/>
            <person name="Chen A."/>
            <person name="Palaniappan K."/>
            <person name="Schneider S."/>
            <person name="Rohde M."/>
            <person name="Chain P."/>
            <person name="D'haeseleer P."/>
            <person name="Goker M."/>
            <person name="Bristow J."/>
            <person name="Eisen J.A."/>
            <person name="Markowitz V."/>
            <person name="Kyrpides N.C."/>
            <person name="Klenk H.P."/>
            <person name="Hugenholtz P."/>
        </authorList>
    </citation>
    <scope>NUCLEOTIDE SEQUENCE [LARGE SCALE GENOMIC DNA]</scope>
    <source>
        <strain evidence="3">ATCC 29202 / DSM 20476 / NCTC 11029 / RHS 1</strain>
    </source>
</reference>
<dbReference type="eggNOG" id="COG3070">
    <property type="taxonomic scope" value="Bacteria"/>
</dbReference>
<name>C7N2U0_SLAHD</name>
<evidence type="ECO:0000313" key="3">
    <source>
        <dbReference type="Proteomes" id="UP000002026"/>
    </source>
</evidence>
<dbReference type="InterPro" id="IPR007076">
    <property type="entry name" value="TfoX_N"/>
</dbReference>
<evidence type="ECO:0000259" key="1">
    <source>
        <dbReference type="Pfam" id="PF04993"/>
    </source>
</evidence>
<feature type="domain" description="TfoX N-terminal" evidence="1">
    <location>
        <begin position="13"/>
        <end position="63"/>
    </location>
</feature>
<dbReference type="SUPFAM" id="SSF159894">
    <property type="entry name" value="YgaC/TfoX-N like"/>
    <property type="match status" value="1"/>
</dbReference>
<dbReference type="KEGG" id="shi:Shel_25930"/>
<dbReference type="Proteomes" id="UP000002026">
    <property type="component" value="Chromosome"/>
</dbReference>